<dbReference type="SUPFAM" id="SSF88659">
    <property type="entry name" value="Sigma3 and sigma4 domains of RNA polymerase sigma factors"/>
    <property type="match status" value="1"/>
</dbReference>
<dbReference type="Proteomes" id="UP000289718">
    <property type="component" value="Unassembled WGS sequence"/>
</dbReference>
<evidence type="ECO:0000256" key="2">
    <source>
        <dbReference type="ARBA" id="ARBA00023015"/>
    </source>
</evidence>
<dbReference type="PANTHER" id="PTHR43133:SF46">
    <property type="entry name" value="RNA POLYMERASE SIGMA-70 FACTOR ECF SUBFAMILY"/>
    <property type="match status" value="1"/>
</dbReference>
<dbReference type="EMBL" id="NXIE01000004">
    <property type="protein sequence ID" value="RXK12152.1"/>
    <property type="molecule type" value="Genomic_DNA"/>
</dbReference>
<evidence type="ECO:0000256" key="1">
    <source>
        <dbReference type="ARBA" id="ARBA00010641"/>
    </source>
</evidence>
<feature type="domain" description="RNA polymerase sigma-70 region 2" evidence="5">
    <location>
        <begin position="3"/>
        <end position="60"/>
    </location>
</feature>
<keyword evidence="8" id="KW-1185">Reference proteome</keyword>
<dbReference type="InterPro" id="IPR013249">
    <property type="entry name" value="RNA_pol_sigma70_r4_t2"/>
</dbReference>
<dbReference type="NCBIfam" id="TIGR02937">
    <property type="entry name" value="sigma70-ECF"/>
    <property type="match status" value="1"/>
</dbReference>
<dbReference type="OrthoDB" id="5365776at2"/>
<dbReference type="GO" id="GO:0003677">
    <property type="term" value="F:DNA binding"/>
    <property type="evidence" value="ECO:0007669"/>
    <property type="project" value="InterPro"/>
</dbReference>
<evidence type="ECO:0000256" key="3">
    <source>
        <dbReference type="ARBA" id="ARBA00023082"/>
    </source>
</evidence>
<accession>A0A4Q1AW09</accession>
<sequence>MLKYYDELLYYAYKLVGDKERAKDIVQETYSRVLEIKDNRKIKNQRAYLYKVVKHIAVDESIEEQKLKSTIFQEDITLSIKTEQPEEIAIKQNQEEIFMQIVNELPQRTKEAFVLFTVDGYTRKEIAKMMDITSNAVEKLIKRATIKIEDELSKKGF</sequence>
<evidence type="ECO:0000259" key="6">
    <source>
        <dbReference type="Pfam" id="PF08281"/>
    </source>
</evidence>
<dbReference type="GO" id="GO:0016987">
    <property type="term" value="F:sigma factor activity"/>
    <property type="evidence" value="ECO:0007669"/>
    <property type="project" value="UniProtKB-KW"/>
</dbReference>
<feature type="domain" description="RNA polymerase sigma factor 70 region 4 type 2" evidence="6">
    <location>
        <begin position="96"/>
        <end position="144"/>
    </location>
</feature>
<keyword evidence="2" id="KW-0805">Transcription regulation</keyword>
<protein>
    <submittedName>
        <fullName evidence="7">RNA polymerase subunit sigma</fullName>
    </submittedName>
</protein>
<dbReference type="InterPro" id="IPR036388">
    <property type="entry name" value="WH-like_DNA-bd_sf"/>
</dbReference>
<comment type="similarity">
    <text evidence="1">Belongs to the sigma-70 factor family. ECF subfamily.</text>
</comment>
<dbReference type="RefSeq" id="WP_129062017.1">
    <property type="nucleotide sequence ID" value="NZ_NXIE01000004.1"/>
</dbReference>
<dbReference type="Pfam" id="PF04542">
    <property type="entry name" value="Sigma70_r2"/>
    <property type="match status" value="1"/>
</dbReference>
<dbReference type="InterPro" id="IPR039425">
    <property type="entry name" value="RNA_pol_sigma-70-like"/>
</dbReference>
<dbReference type="InterPro" id="IPR013325">
    <property type="entry name" value="RNA_pol_sigma_r2"/>
</dbReference>
<gene>
    <name evidence="7" type="ORF">CP965_10255</name>
</gene>
<reference evidence="7 8" key="1">
    <citation type="submission" date="2017-09" db="EMBL/GenBank/DDBJ databases">
        <title>Genomics of the genus Arcobacter.</title>
        <authorList>
            <person name="Perez-Cataluna A."/>
            <person name="Figueras M.J."/>
            <person name="Salas-Masso N."/>
        </authorList>
    </citation>
    <scope>NUCLEOTIDE SEQUENCE [LARGE SCALE GENOMIC DNA]</scope>
    <source>
        <strain evidence="7 8">F156-34</strain>
    </source>
</reference>
<evidence type="ECO:0000313" key="8">
    <source>
        <dbReference type="Proteomes" id="UP000289718"/>
    </source>
</evidence>
<comment type="caution">
    <text evidence="7">The sequence shown here is derived from an EMBL/GenBank/DDBJ whole genome shotgun (WGS) entry which is preliminary data.</text>
</comment>
<dbReference type="InterPro" id="IPR013324">
    <property type="entry name" value="RNA_pol_sigma_r3/r4-like"/>
</dbReference>
<dbReference type="AlphaFoldDB" id="A0A4Q1AW09"/>
<evidence type="ECO:0000313" key="7">
    <source>
        <dbReference type="EMBL" id="RXK12152.1"/>
    </source>
</evidence>
<keyword evidence="4" id="KW-0804">Transcription</keyword>
<organism evidence="7 8">
    <name type="scientific">Halarcobacter mediterraneus</name>
    <dbReference type="NCBI Taxonomy" id="2023153"/>
    <lineage>
        <taxon>Bacteria</taxon>
        <taxon>Pseudomonadati</taxon>
        <taxon>Campylobacterota</taxon>
        <taxon>Epsilonproteobacteria</taxon>
        <taxon>Campylobacterales</taxon>
        <taxon>Arcobacteraceae</taxon>
        <taxon>Halarcobacter</taxon>
    </lineage>
</organism>
<evidence type="ECO:0000256" key="4">
    <source>
        <dbReference type="ARBA" id="ARBA00023163"/>
    </source>
</evidence>
<keyword evidence="3" id="KW-0731">Sigma factor</keyword>
<evidence type="ECO:0000259" key="5">
    <source>
        <dbReference type="Pfam" id="PF04542"/>
    </source>
</evidence>
<dbReference type="Gene3D" id="1.10.1740.10">
    <property type="match status" value="1"/>
</dbReference>
<dbReference type="SUPFAM" id="SSF88946">
    <property type="entry name" value="Sigma2 domain of RNA polymerase sigma factors"/>
    <property type="match status" value="1"/>
</dbReference>
<dbReference type="GO" id="GO:0006352">
    <property type="term" value="P:DNA-templated transcription initiation"/>
    <property type="evidence" value="ECO:0007669"/>
    <property type="project" value="InterPro"/>
</dbReference>
<dbReference type="Pfam" id="PF08281">
    <property type="entry name" value="Sigma70_r4_2"/>
    <property type="match status" value="1"/>
</dbReference>
<dbReference type="PANTHER" id="PTHR43133">
    <property type="entry name" value="RNA POLYMERASE ECF-TYPE SIGMA FACTO"/>
    <property type="match status" value="1"/>
</dbReference>
<dbReference type="InterPro" id="IPR014284">
    <property type="entry name" value="RNA_pol_sigma-70_dom"/>
</dbReference>
<dbReference type="InterPro" id="IPR007627">
    <property type="entry name" value="RNA_pol_sigma70_r2"/>
</dbReference>
<proteinExistence type="inferred from homology"/>
<dbReference type="Gene3D" id="1.10.10.10">
    <property type="entry name" value="Winged helix-like DNA-binding domain superfamily/Winged helix DNA-binding domain"/>
    <property type="match status" value="1"/>
</dbReference>
<name>A0A4Q1AW09_9BACT</name>